<dbReference type="InterPro" id="IPR051695">
    <property type="entry name" value="Phosphoglycerate_Mutase"/>
</dbReference>
<dbReference type="PANTHER" id="PTHR46517:SF1">
    <property type="entry name" value="FRUCTOSE-2,6-BISPHOSPHATASE TIGAR"/>
    <property type="match status" value="1"/>
</dbReference>
<dbReference type="PANTHER" id="PTHR46517">
    <property type="entry name" value="FRUCTOSE-2,6-BISPHOSPHATASE TIGAR"/>
    <property type="match status" value="1"/>
</dbReference>
<keyword evidence="1" id="KW-0378">Hydrolase</keyword>
<protein>
    <submittedName>
        <fullName evidence="2">Uncharacterized protein</fullName>
    </submittedName>
</protein>
<reference evidence="2" key="1">
    <citation type="submission" date="2021-06" db="EMBL/GenBank/DDBJ databases">
        <authorList>
            <person name="Hodson N. C."/>
            <person name="Mongue J. A."/>
            <person name="Jaron S. K."/>
        </authorList>
    </citation>
    <scope>NUCLEOTIDE SEQUENCE</scope>
</reference>
<keyword evidence="3" id="KW-1185">Reference proteome</keyword>
<evidence type="ECO:0000256" key="1">
    <source>
        <dbReference type="ARBA" id="ARBA00022801"/>
    </source>
</evidence>
<evidence type="ECO:0000313" key="3">
    <source>
        <dbReference type="Proteomes" id="UP000708208"/>
    </source>
</evidence>
<dbReference type="EMBL" id="CAJVCH010551439">
    <property type="protein sequence ID" value="CAG7829438.1"/>
    <property type="molecule type" value="Genomic_DNA"/>
</dbReference>
<dbReference type="Pfam" id="PF00300">
    <property type="entry name" value="His_Phos_1"/>
    <property type="match status" value="1"/>
</dbReference>
<dbReference type="OrthoDB" id="8275317at2759"/>
<gene>
    <name evidence="2" type="ORF">AFUS01_LOCUS39300</name>
</gene>
<name>A0A8J2PGW0_9HEXA</name>
<dbReference type="AlphaFoldDB" id="A0A8J2PGW0"/>
<evidence type="ECO:0000313" key="2">
    <source>
        <dbReference type="EMBL" id="CAG7829438.1"/>
    </source>
</evidence>
<comment type="caution">
    <text evidence="2">The sequence shown here is derived from an EMBL/GenBank/DDBJ whole genome shotgun (WGS) entry which is preliminary data.</text>
</comment>
<dbReference type="GO" id="GO:0043456">
    <property type="term" value="P:regulation of pentose-phosphate shunt"/>
    <property type="evidence" value="ECO:0007669"/>
    <property type="project" value="TreeGrafter"/>
</dbReference>
<proteinExistence type="predicted"/>
<dbReference type="GO" id="GO:0045820">
    <property type="term" value="P:negative regulation of glycolytic process"/>
    <property type="evidence" value="ECO:0007669"/>
    <property type="project" value="TreeGrafter"/>
</dbReference>
<sequence>MAKSLGVHLKDEVFTRIYSSDLERTRLTTKYLVSQLNTDVPKVKFTPLLRERNFGDWEFLPTKVCVMKTQE</sequence>
<dbReference type="InterPro" id="IPR013078">
    <property type="entry name" value="His_Pase_superF_clade-1"/>
</dbReference>
<organism evidence="2 3">
    <name type="scientific">Allacma fusca</name>
    <dbReference type="NCBI Taxonomy" id="39272"/>
    <lineage>
        <taxon>Eukaryota</taxon>
        <taxon>Metazoa</taxon>
        <taxon>Ecdysozoa</taxon>
        <taxon>Arthropoda</taxon>
        <taxon>Hexapoda</taxon>
        <taxon>Collembola</taxon>
        <taxon>Symphypleona</taxon>
        <taxon>Sminthuridae</taxon>
        <taxon>Allacma</taxon>
    </lineage>
</organism>
<dbReference type="GO" id="GO:0004331">
    <property type="term" value="F:fructose-2,6-bisphosphate 2-phosphatase activity"/>
    <property type="evidence" value="ECO:0007669"/>
    <property type="project" value="TreeGrafter"/>
</dbReference>
<accession>A0A8J2PGW0</accession>
<dbReference type="GO" id="GO:0005829">
    <property type="term" value="C:cytosol"/>
    <property type="evidence" value="ECO:0007669"/>
    <property type="project" value="TreeGrafter"/>
</dbReference>
<dbReference type="Proteomes" id="UP000708208">
    <property type="component" value="Unassembled WGS sequence"/>
</dbReference>
<feature type="non-terminal residue" evidence="2">
    <location>
        <position position="1"/>
    </location>
</feature>